<proteinExistence type="predicted"/>
<dbReference type="AlphaFoldDB" id="A0AA46TI52"/>
<organism evidence="2 3">
    <name type="scientific">Solicola gregarius</name>
    <dbReference type="NCBI Taxonomy" id="2908642"/>
    <lineage>
        <taxon>Bacteria</taxon>
        <taxon>Bacillati</taxon>
        <taxon>Actinomycetota</taxon>
        <taxon>Actinomycetes</taxon>
        <taxon>Propionibacteriales</taxon>
        <taxon>Nocardioidaceae</taxon>
        <taxon>Solicola</taxon>
    </lineage>
</organism>
<protein>
    <recommendedName>
        <fullName evidence="4">SPOR domain-containing protein</fullName>
    </recommendedName>
</protein>
<feature type="region of interest" description="Disordered" evidence="1">
    <location>
        <begin position="39"/>
        <end position="62"/>
    </location>
</feature>
<gene>
    <name evidence="2" type="ORF">L0C25_00400</name>
</gene>
<dbReference type="RefSeq" id="WP_271634400.1">
    <property type="nucleotide sequence ID" value="NZ_CP094970.1"/>
</dbReference>
<evidence type="ECO:0000256" key="1">
    <source>
        <dbReference type="SAM" id="MobiDB-lite"/>
    </source>
</evidence>
<keyword evidence="3" id="KW-1185">Reference proteome</keyword>
<evidence type="ECO:0000313" key="3">
    <source>
        <dbReference type="Proteomes" id="UP001164390"/>
    </source>
</evidence>
<reference evidence="2" key="1">
    <citation type="submission" date="2022-01" db="EMBL/GenBank/DDBJ databases">
        <title>Nocardioidaceae gen. sp. A5X3R13.</title>
        <authorList>
            <person name="Lopez Marin M.A."/>
            <person name="Uhlik O."/>
        </authorList>
    </citation>
    <scope>NUCLEOTIDE SEQUENCE</scope>
    <source>
        <strain evidence="2">A5X3R13</strain>
    </source>
</reference>
<evidence type="ECO:0000313" key="2">
    <source>
        <dbReference type="EMBL" id="UYM05583.1"/>
    </source>
</evidence>
<name>A0AA46TI52_9ACTN</name>
<dbReference type="EMBL" id="CP094970">
    <property type="protein sequence ID" value="UYM05583.1"/>
    <property type="molecule type" value="Genomic_DNA"/>
</dbReference>
<sequence>MAEKFFFCLKHHAVEGKDGCKAADRLGPYATRAEAEHALEHVEERNEAWEHDPNWNDEEPRE</sequence>
<evidence type="ECO:0008006" key="4">
    <source>
        <dbReference type="Google" id="ProtNLM"/>
    </source>
</evidence>
<accession>A0AA46TI52</accession>
<dbReference type="KEGG" id="sgrg:L0C25_00400"/>
<dbReference type="Proteomes" id="UP001164390">
    <property type="component" value="Chromosome"/>
</dbReference>